<evidence type="ECO:0000256" key="4">
    <source>
        <dbReference type="ARBA" id="ARBA00022989"/>
    </source>
</evidence>
<dbReference type="GO" id="GO:0005886">
    <property type="term" value="C:plasma membrane"/>
    <property type="evidence" value="ECO:0007669"/>
    <property type="project" value="UniProtKB-SubCell"/>
</dbReference>
<keyword evidence="3 6" id="KW-0812">Transmembrane</keyword>
<dbReference type="InterPro" id="IPR022791">
    <property type="entry name" value="L-PG_synthase/AglD"/>
</dbReference>
<feature type="transmembrane region" description="Helical" evidence="6">
    <location>
        <begin position="288"/>
        <end position="311"/>
    </location>
</feature>
<dbReference type="Pfam" id="PF03706">
    <property type="entry name" value="LPG_synthase_TM"/>
    <property type="match status" value="1"/>
</dbReference>
<reference evidence="7 8" key="1">
    <citation type="submission" date="2017-09" db="EMBL/GenBank/DDBJ databases">
        <title>Depth-based differentiation of microbial function through sediment-hosted aquifers and enrichment of novel symbionts in the deep terrestrial subsurface.</title>
        <authorList>
            <person name="Probst A.J."/>
            <person name="Ladd B."/>
            <person name="Jarett J.K."/>
            <person name="Geller-Mcgrath D.E."/>
            <person name="Sieber C.M."/>
            <person name="Emerson J.B."/>
            <person name="Anantharaman K."/>
            <person name="Thomas B.C."/>
            <person name="Malmstrom R."/>
            <person name="Stieglmeier M."/>
            <person name="Klingl A."/>
            <person name="Woyke T."/>
            <person name="Ryan C.M."/>
            <person name="Banfield J.F."/>
        </authorList>
    </citation>
    <scope>NUCLEOTIDE SEQUENCE [LARGE SCALE GENOMIC DNA]</scope>
    <source>
        <strain evidence="7">CG23_combo_of_CG06-09_8_20_14_all_41_10</strain>
    </source>
</reference>
<feature type="transmembrane region" description="Helical" evidence="6">
    <location>
        <begin position="45"/>
        <end position="67"/>
    </location>
</feature>
<feature type="transmembrane region" description="Helical" evidence="6">
    <location>
        <begin position="127"/>
        <end position="144"/>
    </location>
</feature>
<evidence type="ECO:0000256" key="6">
    <source>
        <dbReference type="SAM" id="Phobius"/>
    </source>
</evidence>
<dbReference type="PANTHER" id="PTHR40277">
    <property type="entry name" value="BLL5419 PROTEIN"/>
    <property type="match status" value="1"/>
</dbReference>
<evidence type="ECO:0000256" key="2">
    <source>
        <dbReference type="ARBA" id="ARBA00022475"/>
    </source>
</evidence>
<keyword evidence="5 6" id="KW-0472">Membrane</keyword>
<comment type="subcellular location">
    <subcellularLocation>
        <location evidence="1">Cell membrane</location>
        <topology evidence="1">Multi-pass membrane protein</topology>
    </subcellularLocation>
</comment>
<proteinExistence type="predicted"/>
<dbReference type="AlphaFoldDB" id="A0A2G9YK38"/>
<accession>A0A2G9YK38</accession>
<feature type="transmembrane region" description="Helical" evidence="6">
    <location>
        <begin position="151"/>
        <end position="170"/>
    </location>
</feature>
<evidence type="ECO:0000256" key="1">
    <source>
        <dbReference type="ARBA" id="ARBA00004651"/>
    </source>
</evidence>
<gene>
    <name evidence="7" type="ORF">COX41_02045</name>
</gene>
<feature type="transmembrane region" description="Helical" evidence="6">
    <location>
        <begin position="7"/>
        <end position="25"/>
    </location>
</feature>
<protein>
    <recommendedName>
        <fullName evidence="9">TIGR00374 family protein</fullName>
    </recommendedName>
</protein>
<evidence type="ECO:0000256" key="5">
    <source>
        <dbReference type="ARBA" id="ARBA00023136"/>
    </source>
</evidence>
<dbReference type="EMBL" id="PCRK01000040">
    <property type="protein sequence ID" value="PIP19596.1"/>
    <property type="molecule type" value="Genomic_DNA"/>
</dbReference>
<dbReference type="NCBIfam" id="TIGR00374">
    <property type="entry name" value="flippase-like domain"/>
    <property type="match status" value="1"/>
</dbReference>
<feature type="transmembrane region" description="Helical" evidence="6">
    <location>
        <begin position="79"/>
        <end position="98"/>
    </location>
</feature>
<evidence type="ECO:0008006" key="9">
    <source>
        <dbReference type="Google" id="ProtNLM"/>
    </source>
</evidence>
<feature type="transmembrane region" description="Helical" evidence="6">
    <location>
        <begin position="215"/>
        <end position="236"/>
    </location>
</feature>
<keyword evidence="4 6" id="KW-1133">Transmembrane helix</keyword>
<sequence>MRGFKKKLLVLFKVCVSIFILIYVFRQVDKSNIYRIIKQADKIYLLLAFFIFLLQYAIGVLRWQMLLKAVKINLSIKRVIISFSGSVFFSLLPFVSVIGGDIARGADLAQHTQRSKEVITTVFLDRLSGYVGLVLLAAFAFMLGDIQDATTLSFLLAIILVLVFILLVLFNKSLFSFVNGFFRSSETGGIKDSLKNIHHELHIFRHQKSVIIKNLLLSIIIQACSPIIWIIISLSLGIKSQPLYFFIFTPIVGAITMLPISVAGGLGIREYFTGLFFTRVGIHNDMAVAMSLVNSFFVIIAGVIGGLIYVFTVHHRRMQYNPSP</sequence>
<evidence type="ECO:0000313" key="7">
    <source>
        <dbReference type="EMBL" id="PIP19596.1"/>
    </source>
</evidence>
<feature type="transmembrane region" description="Helical" evidence="6">
    <location>
        <begin position="243"/>
        <end position="268"/>
    </location>
</feature>
<organism evidence="7 8">
    <name type="scientific">Candidatus Sherwoodlollariibacterium unditelluris</name>
    <dbReference type="NCBI Taxonomy" id="1974757"/>
    <lineage>
        <taxon>Bacteria</taxon>
        <taxon>Pseudomonadati</taxon>
        <taxon>Candidatus Omnitrophota</taxon>
        <taxon>Candidatus Sherwoodlollariibacterium</taxon>
    </lineage>
</organism>
<dbReference type="PANTHER" id="PTHR40277:SF1">
    <property type="entry name" value="BLL5419 PROTEIN"/>
    <property type="match status" value="1"/>
</dbReference>
<keyword evidence="2" id="KW-1003">Cell membrane</keyword>
<evidence type="ECO:0000313" key="8">
    <source>
        <dbReference type="Proteomes" id="UP000231292"/>
    </source>
</evidence>
<evidence type="ECO:0000256" key="3">
    <source>
        <dbReference type="ARBA" id="ARBA00022692"/>
    </source>
</evidence>
<comment type="caution">
    <text evidence="7">The sequence shown here is derived from an EMBL/GenBank/DDBJ whole genome shotgun (WGS) entry which is preliminary data.</text>
</comment>
<name>A0A2G9YK38_9BACT</name>
<dbReference type="Proteomes" id="UP000231292">
    <property type="component" value="Unassembled WGS sequence"/>
</dbReference>